<evidence type="ECO:0000313" key="2">
    <source>
        <dbReference type="EMBL" id="AEG93479.1"/>
    </source>
</evidence>
<keyword evidence="1" id="KW-0812">Transmembrane</keyword>
<reference evidence="3" key="1">
    <citation type="submission" date="2006-01" db="EMBL/GenBank/DDBJ databases">
        <title>Genome of the cyst-dividing bacterium Ramlibacter tataouinensis.</title>
        <authorList>
            <person name="Barakat M."/>
            <person name="Ortet P."/>
            <person name="De Luca G."/>
            <person name="Jourlin-Castelli C."/>
            <person name="Ansaldi M."/>
            <person name="Py B."/>
            <person name="Fichant G."/>
            <person name="Coutinho P."/>
            <person name="Voulhoux R."/>
            <person name="Bastien O."/>
            <person name="Roy S."/>
            <person name="Marechal E."/>
            <person name="Henrissat B."/>
            <person name="Quentin Y."/>
            <person name="Noirot P."/>
            <person name="Filloux A."/>
            <person name="Mejean V."/>
            <person name="DuBow M."/>
            <person name="Barras F."/>
            <person name="Heulin T."/>
        </authorList>
    </citation>
    <scope>NUCLEOTIDE SEQUENCE [LARGE SCALE GENOMIC DNA]</scope>
    <source>
        <strain evidence="3">ATCC BAA-407 / DSM 14655 / LMG 21543 / TTB310</strain>
    </source>
</reference>
<feature type="transmembrane region" description="Helical" evidence="1">
    <location>
        <begin position="175"/>
        <end position="194"/>
    </location>
</feature>
<feature type="transmembrane region" description="Helical" evidence="1">
    <location>
        <begin position="32"/>
        <end position="50"/>
    </location>
</feature>
<evidence type="ECO:0000313" key="3">
    <source>
        <dbReference type="Proteomes" id="UP000008385"/>
    </source>
</evidence>
<keyword evidence="1" id="KW-0472">Membrane</keyword>
<sequence length="196" mass="21050">MSEWWTYRLSDFLMFSPRTYARLVALYHEELWPLQWLGLAAGLAALGLALASRRHPVARRALMLLLAAAWAWVGWAFAWQRYAAINLAAPHLAAACGLQAVLCLLAAFGADARPGASRAPWIGDALAFAAVLGFPAASLLAGRPWAQAEVFASMPDPTALASLGLWWAAGPRRAWLLPVPLAVLALGLATRWALAG</sequence>
<evidence type="ECO:0000256" key="1">
    <source>
        <dbReference type="SAM" id="Phobius"/>
    </source>
</evidence>
<dbReference type="PATRIC" id="fig|365046.3.peg.2438"/>
<dbReference type="EMBL" id="CP000245">
    <property type="protein sequence ID" value="AEG93479.1"/>
    <property type="molecule type" value="Genomic_DNA"/>
</dbReference>
<dbReference type="eggNOG" id="ENOG5032RXT">
    <property type="taxonomic scope" value="Bacteria"/>
</dbReference>
<dbReference type="OrthoDB" id="581693at2"/>
<protein>
    <submittedName>
        <fullName evidence="2">Candidate membrane protein</fullName>
    </submittedName>
</protein>
<feature type="transmembrane region" description="Helical" evidence="1">
    <location>
        <begin position="62"/>
        <end position="82"/>
    </location>
</feature>
<feature type="transmembrane region" description="Helical" evidence="1">
    <location>
        <begin position="121"/>
        <end position="141"/>
    </location>
</feature>
<dbReference type="AlphaFoldDB" id="F5Y178"/>
<dbReference type="STRING" id="365046.Rta_23810"/>
<reference evidence="2 3" key="2">
    <citation type="journal article" date="2011" name="PLoS ONE">
        <title>The Cyst-Dividing Bacterium Ramlibacter tataouinensis TTB310 Genome Reveals a Well-Stocked Toolbox for Adaptation to a Desert Environment.</title>
        <authorList>
            <person name="De Luca G."/>
            <person name="Barakat M."/>
            <person name="Ortet P."/>
            <person name="Fochesato S."/>
            <person name="Jourlin-Castelli C."/>
            <person name="Ansaldi M."/>
            <person name="Py B."/>
            <person name="Fichant G."/>
            <person name="Coutinho P.M."/>
            <person name="Voulhoux R."/>
            <person name="Bastien O."/>
            <person name="Marechal E."/>
            <person name="Henrissat B."/>
            <person name="Quentin Y."/>
            <person name="Noirot P."/>
            <person name="Filloux A."/>
            <person name="Mejean V."/>
            <person name="Dubow M.S."/>
            <person name="Barras F."/>
            <person name="Barbe V."/>
            <person name="Weissenbach J."/>
            <person name="Mihalcescu I."/>
            <person name="Vermeglio A."/>
            <person name="Achouak W."/>
            <person name="Heulin T."/>
        </authorList>
    </citation>
    <scope>NUCLEOTIDE SEQUENCE [LARGE SCALE GENOMIC DNA]</scope>
    <source>
        <strain evidence="3">ATCC BAA-407 / DSM 14655 / LMG 21543 / TTB310</strain>
    </source>
</reference>
<name>F5Y178_RAMTT</name>
<dbReference type="KEGG" id="rta:Rta_23810"/>
<organism evidence="2 3">
    <name type="scientific">Ramlibacter tataouinensis (strain ATCC BAA-407 / DSM 14655 / LMG 21543 / TTB310)</name>
    <dbReference type="NCBI Taxonomy" id="365046"/>
    <lineage>
        <taxon>Bacteria</taxon>
        <taxon>Pseudomonadati</taxon>
        <taxon>Pseudomonadota</taxon>
        <taxon>Betaproteobacteria</taxon>
        <taxon>Burkholderiales</taxon>
        <taxon>Comamonadaceae</taxon>
        <taxon>Ramlibacter</taxon>
    </lineage>
</organism>
<keyword evidence="1" id="KW-1133">Transmembrane helix</keyword>
<feature type="transmembrane region" description="Helical" evidence="1">
    <location>
        <begin position="88"/>
        <end position="109"/>
    </location>
</feature>
<dbReference type="Proteomes" id="UP000008385">
    <property type="component" value="Chromosome"/>
</dbReference>
<gene>
    <name evidence="2" type="ordered locus">Rta_23810</name>
</gene>
<dbReference type="RefSeq" id="WP_013901711.1">
    <property type="nucleotide sequence ID" value="NC_015677.1"/>
</dbReference>
<dbReference type="Pfam" id="PF19540">
    <property type="entry name" value="DUF6064"/>
    <property type="match status" value="1"/>
</dbReference>
<proteinExistence type="predicted"/>
<keyword evidence="3" id="KW-1185">Reference proteome</keyword>
<accession>F5Y178</accession>
<dbReference type="InterPro" id="IPR045708">
    <property type="entry name" value="DUF6064"/>
</dbReference>
<dbReference type="HOGENOM" id="CLU_102141_0_0_4"/>